<feature type="transmembrane region" description="Helical" evidence="2">
    <location>
        <begin position="103"/>
        <end position="125"/>
    </location>
</feature>
<comment type="caution">
    <text evidence="4">The sequence shown here is derived from an EMBL/GenBank/DDBJ whole genome shotgun (WGS) entry which is preliminary data.</text>
</comment>
<dbReference type="PANTHER" id="PTHR23421">
    <property type="entry name" value="BETA-GALACTOSIDASE RELATED"/>
    <property type="match status" value="1"/>
</dbReference>
<dbReference type="Pfam" id="PF01301">
    <property type="entry name" value="Glyco_hydro_35"/>
    <property type="match status" value="1"/>
</dbReference>
<feature type="domain" description="Glycoside hydrolase 35 catalytic" evidence="3">
    <location>
        <begin position="207"/>
        <end position="334"/>
    </location>
</feature>
<keyword evidence="2" id="KW-0812">Transmembrane</keyword>
<keyword evidence="2" id="KW-0472">Membrane</keyword>
<dbReference type="EMBL" id="JAAWWB010000006">
    <property type="protein sequence ID" value="KAG6780415.1"/>
    <property type="molecule type" value="Genomic_DNA"/>
</dbReference>
<evidence type="ECO:0000259" key="3">
    <source>
        <dbReference type="Pfam" id="PF01301"/>
    </source>
</evidence>
<reference evidence="4" key="1">
    <citation type="journal article" date="2020" name="bioRxiv">
        <title>Hybrid origin of Populus tomentosa Carr. identified through genome sequencing and phylogenomic analysis.</title>
        <authorList>
            <person name="An X."/>
            <person name="Gao K."/>
            <person name="Chen Z."/>
            <person name="Li J."/>
            <person name="Yang X."/>
            <person name="Yang X."/>
            <person name="Zhou J."/>
            <person name="Guo T."/>
            <person name="Zhao T."/>
            <person name="Huang S."/>
            <person name="Miao D."/>
            <person name="Khan W.U."/>
            <person name="Rao P."/>
            <person name="Ye M."/>
            <person name="Lei B."/>
            <person name="Liao W."/>
            <person name="Wang J."/>
            <person name="Ji L."/>
            <person name="Li Y."/>
            <person name="Guo B."/>
            <person name="Mustafa N.S."/>
            <person name="Li S."/>
            <person name="Yun Q."/>
            <person name="Keller S.R."/>
            <person name="Mao J."/>
            <person name="Zhang R."/>
            <person name="Strauss S.H."/>
        </authorList>
    </citation>
    <scope>NUCLEOTIDE SEQUENCE</scope>
    <source>
        <strain evidence="4">GM15</strain>
        <tissue evidence="4">Leaf</tissue>
    </source>
</reference>
<dbReference type="OrthoDB" id="1291976at2759"/>
<dbReference type="GO" id="GO:0004553">
    <property type="term" value="F:hydrolase activity, hydrolyzing O-glycosyl compounds"/>
    <property type="evidence" value="ECO:0007669"/>
    <property type="project" value="InterPro"/>
</dbReference>
<proteinExistence type="predicted"/>
<name>A0A8X8AG22_POPTO</name>
<dbReference type="GO" id="GO:0005975">
    <property type="term" value="P:carbohydrate metabolic process"/>
    <property type="evidence" value="ECO:0007669"/>
    <property type="project" value="InterPro"/>
</dbReference>
<evidence type="ECO:0000256" key="2">
    <source>
        <dbReference type="SAM" id="Phobius"/>
    </source>
</evidence>
<feature type="compositionally biased region" description="Basic and acidic residues" evidence="1">
    <location>
        <begin position="78"/>
        <end position="91"/>
    </location>
</feature>
<feature type="transmembrane region" description="Helical" evidence="2">
    <location>
        <begin position="181"/>
        <end position="203"/>
    </location>
</feature>
<feature type="region of interest" description="Disordered" evidence="1">
    <location>
        <begin position="69"/>
        <end position="91"/>
    </location>
</feature>
<evidence type="ECO:0000256" key="1">
    <source>
        <dbReference type="SAM" id="MobiDB-lite"/>
    </source>
</evidence>
<dbReference type="InterPro" id="IPR031330">
    <property type="entry name" value="Gly_Hdrlase_35_cat"/>
</dbReference>
<accession>A0A8X8AG22</accession>
<dbReference type="Proteomes" id="UP000886885">
    <property type="component" value="Chromosome 3D"/>
</dbReference>
<dbReference type="InterPro" id="IPR001944">
    <property type="entry name" value="Glycoside_Hdrlase_35"/>
</dbReference>
<dbReference type="AlphaFoldDB" id="A0A8X8AG22"/>
<keyword evidence="5" id="KW-1185">Reference proteome</keyword>
<keyword evidence="2" id="KW-1133">Transmembrane helix</keyword>
<evidence type="ECO:0000313" key="4">
    <source>
        <dbReference type="EMBL" id="KAG6780415.1"/>
    </source>
</evidence>
<gene>
    <name evidence="4" type="ORF">POTOM_013272</name>
</gene>
<protein>
    <recommendedName>
        <fullName evidence="3">Glycoside hydrolase 35 catalytic domain-containing protein</fullName>
    </recommendedName>
</protein>
<evidence type="ECO:0000313" key="5">
    <source>
        <dbReference type="Proteomes" id="UP000886885"/>
    </source>
</evidence>
<organism evidence="4 5">
    <name type="scientific">Populus tomentosa</name>
    <name type="common">Chinese white poplar</name>
    <dbReference type="NCBI Taxonomy" id="118781"/>
    <lineage>
        <taxon>Eukaryota</taxon>
        <taxon>Viridiplantae</taxon>
        <taxon>Streptophyta</taxon>
        <taxon>Embryophyta</taxon>
        <taxon>Tracheophyta</taxon>
        <taxon>Spermatophyta</taxon>
        <taxon>Magnoliopsida</taxon>
        <taxon>eudicotyledons</taxon>
        <taxon>Gunneridae</taxon>
        <taxon>Pentapetalae</taxon>
        <taxon>rosids</taxon>
        <taxon>fabids</taxon>
        <taxon>Malpighiales</taxon>
        <taxon>Salicaceae</taxon>
        <taxon>Saliceae</taxon>
        <taxon>Populus</taxon>
    </lineage>
</organism>
<sequence length="339" mass="38265">MVGKEEMRRAYLAQRRGDDELSLLNGVYRVLLLRRRASKCCFNGGWENEGAIMAGAYSQWLRLQLAGREGSEAEDGGEEKTEKRAEGEGGKQWGERAELRRHCFSYSSLLFLFSLSLPSSLLSLLSPPTTLSLLATTTTERLSLDHSRSTTTSSGKTASFSGSSAATCITFAFFLRHLSIYLFYVFYELISGFILMCLLIYFLQNKKKKYWEDRLVRAKALGLNTIQTYVPWNLHEPQPGKLVFEGIADLVSFLKLCHKLDILVMLRPGPYICGEWDLGGFPAWLLAIEPPLKLRSSDPAYLRLVDNWWGILLPKVAPFLYNNGGPIIMVQVSEFVTSY</sequence>